<evidence type="ECO:0000313" key="2">
    <source>
        <dbReference type="EMBL" id="KAK8842088.1"/>
    </source>
</evidence>
<dbReference type="SUPFAM" id="SSF49785">
    <property type="entry name" value="Galactose-binding domain-like"/>
    <property type="match status" value="1"/>
</dbReference>
<proteinExistence type="predicted"/>
<dbReference type="EMBL" id="JAPFFF010000039">
    <property type="protein sequence ID" value="KAK8842088.1"/>
    <property type="molecule type" value="Genomic_DNA"/>
</dbReference>
<accession>A0ABR2H8D9</accession>
<gene>
    <name evidence="2" type="ORF">M9Y10_026311</name>
</gene>
<dbReference type="Proteomes" id="UP001470230">
    <property type="component" value="Unassembled WGS sequence"/>
</dbReference>
<dbReference type="PROSITE" id="PS50022">
    <property type="entry name" value="FA58C_3"/>
    <property type="match status" value="1"/>
</dbReference>
<evidence type="ECO:0000259" key="1">
    <source>
        <dbReference type="PROSITE" id="PS50022"/>
    </source>
</evidence>
<dbReference type="InterPro" id="IPR000421">
    <property type="entry name" value="FA58C"/>
</dbReference>
<protein>
    <recommendedName>
        <fullName evidence="1">F5/8 type C domain-containing protein</fullName>
    </recommendedName>
</protein>
<dbReference type="Pfam" id="PF00754">
    <property type="entry name" value="F5_F8_type_C"/>
    <property type="match status" value="1"/>
</dbReference>
<organism evidence="2 3">
    <name type="scientific">Tritrichomonas musculus</name>
    <dbReference type="NCBI Taxonomy" id="1915356"/>
    <lineage>
        <taxon>Eukaryota</taxon>
        <taxon>Metamonada</taxon>
        <taxon>Parabasalia</taxon>
        <taxon>Tritrichomonadida</taxon>
        <taxon>Tritrichomonadidae</taxon>
        <taxon>Tritrichomonas</taxon>
    </lineage>
</organism>
<reference evidence="2 3" key="1">
    <citation type="submission" date="2024-04" db="EMBL/GenBank/DDBJ databases">
        <title>Tritrichomonas musculus Genome.</title>
        <authorList>
            <person name="Alves-Ferreira E."/>
            <person name="Grigg M."/>
            <person name="Lorenzi H."/>
            <person name="Galac M."/>
        </authorList>
    </citation>
    <scope>NUCLEOTIDE SEQUENCE [LARGE SCALE GENOMIC DNA]</scope>
    <source>
        <strain evidence="2 3">EAF2021</strain>
    </source>
</reference>
<evidence type="ECO:0000313" key="3">
    <source>
        <dbReference type="Proteomes" id="UP001470230"/>
    </source>
</evidence>
<comment type="caution">
    <text evidence="2">The sequence shown here is derived from an EMBL/GenBank/DDBJ whole genome shotgun (WGS) entry which is preliminary data.</text>
</comment>
<keyword evidence="3" id="KW-1185">Reference proteome</keyword>
<feature type="domain" description="F5/8 type C" evidence="1">
    <location>
        <begin position="261"/>
        <end position="428"/>
    </location>
</feature>
<dbReference type="InterPro" id="IPR008979">
    <property type="entry name" value="Galactose-bd-like_sf"/>
</dbReference>
<sequence length="430" mass="51090">MIENCQLQLQTTRISDIPLDKYLKDFTFIVNGERFETSRIIADLLSPNISRTHLIDPSINEYIINTKYQGRFERIFDLLNFQSQEIEEDEIPFISEIIQNFDNKWIKINIRSITTKLTIENVIKRVQIHERNPTFYEKFLDDEIEFISKNFYSIFELEYRRQELLTLSLETLEKVLKSDNLILQTEDQLISLINDIYQKDSKYSILYEYVDFLNTSNSNIIEFITHFNIGDLTNGTWQTLQRRFYYEIVRKEKSSIHKYYSNRVHIGYDDQVELDGIINFLRKNSNYDIFGEISVTSSSYEGENWNPKNVILYDDCDKIFGSVDKPNQWICFDFLDHKIIPTNYTLKIHSGYQIINSWVVEASNDNENWDVIDKQRNCCCLTDSRPSHTFKVANPNNKEYRYIRIRQTGLNNSNHSYLILESVEFYGALV</sequence>
<dbReference type="Gene3D" id="2.60.120.260">
    <property type="entry name" value="Galactose-binding domain-like"/>
    <property type="match status" value="1"/>
</dbReference>
<name>A0ABR2H8D9_9EUKA</name>